<dbReference type="GO" id="GO:0030136">
    <property type="term" value="C:clathrin-coated vesicle"/>
    <property type="evidence" value="ECO:0007669"/>
    <property type="project" value="UniProtKB-SubCell"/>
</dbReference>
<comment type="caution">
    <text evidence="6">The sequence shown here is derived from an EMBL/GenBank/DDBJ whole genome shotgun (WGS) entry which is preliminary data.</text>
</comment>
<keyword evidence="4" id="KW-0968">Cytoplasmic vesicle</keyword>
<keyword evidence="3" id="KW-0333">Golgi apparatus</keyword>
<dbReference type="Pfam" id="PF07651">
    <property type="entry name" value="ANTH"/>
    <property type="match status" value="1"/>
</dbReference>
<sequence length="361" mass="39782">MLSATLTISSLLSSRNLTSFLPSSNIHPIYTSMGLKKLHNLVGAIKDTTSITKVALTSPSSAAASAHLAVLRATSHLPTTSPPSPHHLSALLSFGRSSRLTASSLVSALSSRLFSTQDPSVALKSLLCLHLLLSRGSFILKDQIFPALLRHPASGRNPLALSSFRSAISYSLSSWVRWFARVLELMLVTPYSDDPDQLTVLQNQDVISELESLVAVVEEISRVPEGPASTVGNQLKLEVARQAEEDWVQVSAGITVRVREMKERVGLLSYSDSVELLCVLKRIEEVAASQPSDWEWMAFDERLLSEVGKLKGKVEESVVRKEEQERRVRREKISESARLVNPVRSEMVRTVRFGSTRWVAT</sequence>
<dbReference type="GO" id="GO:0032050">
    <property type="term" value="F:clathrin heavy chain binding"/>
    <property type="evidence" value="ECO:0007669"/>
    <property type="project" value="TreeGrafter"/>
</dbReference>
<dbReference type="InterPro" id="IPR011417">
    <property type="entry name" value="ANTH_dom"/>
</dbReference>
<evidence type="ECO:0000313" key="6">
    <source>
        <dbReference type="EMBL" id="KAJ4801748.1"/>
    </source>
</evidence>
<dbReference type="InterPro" id="IPR013809">
    <property type="entry name" value="ENTH"/>
</dbReference>
<dbReference type="GO" id="GO:0005545">
    <property type="term" value="F:1-phosphatidylinositol binding"/>
    <property type="evidence" value="ECO:0007669"/>
    <property type="project" value="TreeGrafter"/>
</dbReference>
<dbReference type="Proteomes" id="UP001140206">
    <property type="component" value="Chromosome 2"/>
</dbReference>
<dbReference type="GO" id="GO:0000149">
    <property type="term" value="F:SNARE binding"/>
    <property type="evidence" value="ECO:0007669"/>
    <property type="project" value="TreeGrafter"/>
</dbReference>
<protein>
    <submittedName>
        <fullName evidence="6">ENTH/ANTH/VHS superfamily protein</fullName>
    </submittedName>
</protein>
<dbReference type="GO" id="GO:0005794">
    <property type="term" value="C:Golgi apparatus"/>
    <property type="evidence" value="ECO:0007669"/>
    <property type="project" value="UniProtKB-SubCell"/>
</dbReference>
<evidence type="ECO:0000256" key="3">
    <source>
        <dbReference type="ARBA" id="ARBA00023034"/>
    </source>
</evidence>
<dbReference type="EMBL" id="JAMFTS010000002">
    <property type="protein sequence ID" value="KAJ4801748.1"/>
    <property type="molecule type" value="Genomic_DNA"/>
</dbReference>
<reference evidence="6" key="1">
    <citation type="submission" date="2022-08" db="EMBL/GenBank/DDBJ databases">
        <authorList>
            <person name="Marques A."/>
        </authorList>
    </citation>
    <scope>NUCLEOTIDE SEQUENCE</scope>
    <source>
        <strain evidence="6">RhyPub2mFocal</strain>
        <tissue evidence="6">Leaves</tissue>
    </source>
</reference>
<dbReference type="GO" id="GO:0048268">
    <property type="term" value="P:clathrin coat assembly"/>
    <property type="evidence" value="ECO:0007669"/>
    <property type="project" value="InterPro"/>
</dbReference>
<evidence type="ECO:0000256" key="4">
    <source>
        <dbReference type="ARBA" id="ARBA00023329"/>
    </source>
</evidence>
<dbReference type="Gene3D" id="1.25.40.90">
    <property type="match status" value="1"/>
</dbReference>
<dbReference type="InterPro" id="IPR045192">
    <property type="entry name" value="AP180-like"/>
</dbReference>
<gene>
    <name evidence="6" type="ORF">LUZ62_052994</name>
</gene>
<feature type="domain" description="ENTH" evidence="5">
    <location>
        <begin position="58"/>
        <end position="197"/>
    </location>
</feature>
<evidence type="ECO:0000256" key="2">
    <source>
        <dbReference type="ARBA" id="ARBA00004555"/>
    </source>
</evidence>
<dbReference type="GO" id="GO:0005905">
    <property type="term" value="C:clathrin-coated pit"/>
    <property type="evidence" value="ECO:0007669"/>
    <property type="project" value="TreeGrafter"/>
</dbReference>
<dbReference type="PROSITE" id="PS50942">
    <property type="entry name" value="ENTH"/>
    <property type="match status" value="1"/>
</dbReference>
<dbReference type="GO" id="GO:0005546">
    <property type="term" value="F:phosphatidylinositol-4,5-bisphosphate binding"/>
    <property type="evidence" value="ECO:0007669"/>
    <property type="project" value="TreeGrafter"/>
</dbReference>
<dbReference type="SUPFAM" id="SSF48464">
    <property type="entry name" value="ENTH/VHS domain"/>
    <property type="match status" value="1"/>
</dbReference>
<accession>A0AAV8G7T4</accession>
<dbReference type="PANTHER" id="PTHR22951">
    <property type="entry name" value="CLATHRIN ASSEMBLY PROTEIN"/>
    <property type="match status" value="1"/>
</dbReference>
<dbReference type="GO" id="GO:0006900">
    <property type="term" value="P:vesicle budding from membrane"/>
    <property type="evidence" value="ECO:0007669"/>
    <property type="project" value="TreeGrafter"/>
</dbReference>
<dbReference type="AlphaFoldDB" id="A0AAV8G7T4"/>
<organism evidence="6 7">
    <name type="scientific">Rhynchospora pubera</name>
    <dbReference type="NCBI Taxonomy" id="906938"/>
    <lineage>
        <taxon>Eukaryota</taxon>
        <taxon>Viridiplantae</taxon>
        <taxon>Streptophyta</taxon>
        <taxon>Embryophyta</taxon>
        <taxon>Tracheophyta</taxon>
        <taxon>Spermatophyta</taxon>
        <taxon>Magnoliopsida</taxon>
        <taxon>Liliopsida</taxon>
        <taxon>Poales</taxon>
        <taxon>Cyperaceae</taxon>
        <taxon>Cyperoideae</taxon>
        <taxon>Rhynchosporeae</taxon>
        <taxon>Rhynchospora</taxon>
    </lineage>
</organism>
<proteinExistence type="predicted"/>
<name>A0AAV8G7T4_9POAL</name>
<evidence type="ECO:0000256" key="1">
    <source>
        <dbReference type="ARBA" id="ARBA00004132"/>
    </source>
</evidence>
<evidence type="ECO:0000313" key="7">
    <source>
        <dbReference type="Proteomes" id="UP001140206"/>
    </source>
</evidence>
<evidence type="ECO:0000259" key="5">
    <source>
        <dbReference type="PROSITE" id="PS50942"/>
    </source>
</evidence>
<comment type="subcellular location">
    <subcellularLocation>
        <location evidence="1">Cytoplasmic vesicle</location>
        <location evidence="1">Clathrin-coated vesicle</location>
    </subcellularLocation>
    <subcellularLocation>
        <location evidence="2">Golgi apparatus</location>
    </subcellularLocation>
</comment>
<dbReference type="GO" id="GO:0072583">
    <property type="term" value="P:clathrin-dependent endocytosis"/>
    <property type="evidence" value="ECO:0007669"/>
    <property type="project" value="InterPro"/>
</dbReference>
<dbReference type="PANTHER" id="PTHR22951:SF76">
    <property type="entry name" value="OS09G0468150 PROTEIN"/>
    <property type="match status" value="1"/>
</dbReference>
<keyword evidence="7" id="KW-1185">Reference proteome</keyword>
<dbReference type="InterPro" id="IPR008942">
    <property type="entry name" value="ENTH_VHS"/>
</dbReference>